<keyword evidence="2" id="KW-1185">Reference proteome</keyword>
<dbReference type="EMBL" id="CM055102">
    <property type="protein sequence ID" value="KAJ7537345.1"/>
    <property type="molecule type" value="Genomic_DNA"/>
</dbReference>
<dbReference type="Proteomes" id="UP001162992">
    <property type="component" value="Chromosome 11"/>
</dbReference>
<organism evidence="1 2">
    <name type="scientific">Diphasiastrum complanatum</name>
    <name type="common">Issler's clubmoss</name>
    <name type="synonym">Lycopodium complanatum</name>
    <dbReference type="NCBI Taxonomy" id="34168"/>
    <lineage>
        <taxon>Eukaryota</taxon>
        <taxon>Viridiplantae</taxon>
        <taxon>Streptophyta</taxon>
        <taxon>Embryophyta</taxon>
        <taxon>Tracheophyta</taxon>
        <taxon>Lycopodiopsida</taxon>
        <taxon>Lycopodiales</taxon>
        <taxon>Lycopodiaceae</taxon>
        <taxon>Lycopodioideae</taxon>
        <taxon>Diphasiastrum</taxon>
    </lineage>
</organism>
<protein>
    <submittedName>
        <fullName evidence="1">Uncharacterized protein</fullName>
    </submittedName>
</protein>
<accession>A0ACC2C5T8</accession>
<comment type="caution">
    <text evidence="1">The sequence shown here is derived from an EMBL/GenBank/DDBJ whole genome shotgun (WGS) entry which is preliminary data.</text>
</comment>
<gene>
    <name evidence="1" type="ORF">O6H91_11G002600</name>
</gene>
<name>A0ACC2C5T8_DIPCM</name>
<reference evidence="2" key="1">
    <citation type="journal article" date="2024" name="Proc. Natl. Acad. Sci. U.S.A.">
        <title>Extraordinary preservation of gene collinearity over three hundred million years revealed in homosporous lycophytes.</title>
        <authorList>
            <person name="Li C."/>
            <person name="Wickell D."/>
            <person name="Kuo L.Y."/>
            <person name="Chen X."/>
            <person name="Nie B."/>
            <person name="Liao X."/>
            <person name="Peng D."/>
            <person name="Ji J."/>
            <person name="Jenkins J."/>
            <person name="Williams M."/>
            <person name="Shu S."/>
            <person name="Plott C."/>
            <person name="Barry K."/>
            <person name="Rajasekar S."/>
            <person name="Grimwood J."/>
            <person name="Han X."/>
            <person name="Sun S."/>
            <person name="Hou Z."/>
            <person name="He W."/>
            <person name="Dai G."/>
            <person name="Sun C."/>
            <person name="Schmutz J."/>
            <person name="Leebens-Mack J.H."/>
            <person name="Li F.W."/>
            <person name="Wang L."/>
        </authorList>
    </citation>
    <scope>NUCLEOTIDE SEQUENCE [LARGE SCALE GENOMIC DNA]</scope>
    <source>
        <strain evidence="2">cv. PW_Plant_1</strain>
    </source>
</reference>
<proteinExistence type="predicted"/>
<evidence type="ECO:0000313" key="1">
    <source>
        <dbReference type="EMBL" id="KAJ7537345.1"/>
    </source>
</evidence>
<sequence>MESRRGVSSSQARSLYWLVAIYIQLLLLVESSQNRNLQQASRKRRLQPYTDNTNTIRHGPAMKSFQVSDGSWVDCVRIEQQIASHHPILKGHIIQISPPSYMNWQQNHIESQSRGLHPQLFAREHGGCPEGCIPVERRDPKQPLLRKFHTLQLHETPHEYATTGLQSSKAPYKGSRAVLSVNKPKLGKPKLDYSISQLWLVAGQPLNTIEVGWQVGGWQGSHSYPQLKTLLSPRLFIYWTADNYNITGCYDLTCSGFVQINNKWVLGGTLSTLNINTKKEQEISVVVAYDSMIPGWWLSISDTTIGYWPSSLYTALNSSATNLLWGGEVYPAGQKATAMGSGAFPDKGYPLAAYQRCVKYADSSKTFFNATLQNKFVSHANCYNSSVQQGGFTDWGSYFFFGGPGCIKHP</sequence>
<evidence type="ECO:0000313" key="2">
    <source>
        <dbReference type="Proteomes" id="UP001162992"/>
    </source>
</evidence>